<dbReference type="InterPro" id="IPR019734">
    <property type="entry name" value="TPR_rpt"/>
</dbReference>
<dbReference type="SUPFAM" id="SSF48452">
    <property type="entry name" value="TPR-like"/>
    <property type="match status" value="1"/>
</dbReference>
<proteinExistence type="predicted"/>
<dbReference type="InterPro" id="IPR011990">
    <property type="entry name" value="TPR-like_helical_dom_sf"/>
</dbReference>
<dbReference type="Pfam" id="PF13174">
    <property type="entry name" value="TPR_6"/>
    <property type="match status" value="1"/>
</dbReference>
<dbReference type="Gene3D" id="1.25.40.10">
    <property type="entry name" value="Tetratricopeptide repeat domain"/>
    <property type="match status" value="1"/>
</dbReference>
<name>X1UW76_9ZZZZ</name>
<reference evidence="1" key="1">
    <citation type="journal article" date="2014" name="Front. Microbiol.">
        <title>High frequency of phylogenetically diverse reductive dehalogenase-homologous genes in deep subseafloor sedimentary metagenomes.</title>
        <authorList>
            <person name="Kawai M."/>
            <person name="Futagami T."/>
            <person name="Toyoda A."/>
            <person name="Takaki Y."/>
            <person name="Nishi S."/>
            <person name="Hori S."/>
            <person name="Arai W."/>
            <person name="Tsubouchi T."/>
            <person name="Morono Y."/>
            <person name="Uchiyama I."/>
            <person name="Ito T."/>
            <person name="Fujiyama A."/>
            <person name="Inagaki F."/>
            <person name="Takami H."/>
        </authorList>
    </citation>
    <scope>NUCLEOTIDE SEQUENCE</scope>
    <source>
        <strain evidence="1">Expedition CK06-06</strain>
    </source>
</reference>
<protein>
    <recommendedName>
        <fullName evidence="2">Tetratricopeptide repeat protein</fullName>
    </recommendedName>
</protein>
<evidence type="ECO:0000313" key="1">
    <source>
        <dbReference type="EMBL" id="GAJ04141.1"/>
    </source>
</evidence>
<dbReference type="AlphaFoldDB" id="X1UW76"/>
<accession>X1UW76</accession>
<dbReference type="EMBL" id="BARW01031576">
    <property type="protein sequence ID" value="GAJ04141.1"/>
    <property type="molecule type" value="Genomic_DNA"/>
</dbReference>
<sequence length="176" mass="20599">MFFVVSPCYSNESVGNFAVYLFNEKDYLRAIGEYQRMSFFSNNSDSVDFYQFRIAECYRKRNDFDKAKNIYDKLILKGVRDSELEKLLIISSSICSINRGALEYVRITLKDLEKRDGSSDSTHYLIGVSYLKERKWKEAEEEFDKITSSALKERAFQMLREISAQHFKSPKVALLL</sequence>
<organism evidence="1">
    <name type="scientific">marine sediment metagenome</name>
    <dbReference type="NCBI Taxonomy" id="412755"/>
    <lineage>
        <taxon>unclassified sequences</taxon>
        <taxon>metagenomes</taxon>
        <taxon>ecological metagenomes</taxon>
    </lineage>
</organism>
<feature type="non-terminal residue" evidence="1">
    <location>
        <position position="176"/>
    </location>
</feature>
<evidence type="ECO:0008006" key="2">
    <source>
        <dbReference type="Google" id="ProtNLM"/>
    </source>
</evidence>
<gene>
    <name evidence="1" type="ORF">S12H4_50189</name>
</gene>
<comment type="caution">
    <text evidence="1">The sequence shown here is derived from an EMBL/GenBank/DDBJ whole genome shotgun (WGS) entry which is preliminary data.</text>
</comment>